<dbReference type="AlphaFoldDB" id="W9QUB8"/>
<proteinExistence type="predicted"/>
<protein>
    <submittedName>
        <fullName evidence="1">Uncharacterized protein</fullName>
    </submittedName>
</protein>
<reference evidence="2" key="1">
    <citation type="submission" date="2013-01" db="EMBL/GenBank/DDBJ databases">
        <title>Draft Genome Sequence of a Mulberry Tree, Morus notabilis C.K. Schneid.</title>
        <authorList>
            <person name="He N."/>
            <person name="Zhao S."/>
        </authorList>
    </citation>
    <scope>NUCLEOTIDE SEQUENCE</scope>
</reference>
<dbReference type="EMBL" id="KE343698">
    <property type="protein sequence ID" value="EXB38572.1"/>
    <property type="molecule type" value="Genomic_DNA"/>
</dbReference>
<sequence>MQKPPTLLIGEQATTMWEALANKAYSPASLGGHNHVAEAAKAMTKTYCLLASRGHPGLLISEQAPTMWSARPQQSLPSFVVCGYRLIHTLVGHL</sequence>
<gene>
    <name evidence="1" type="ORF">L484_008600</name>
</gene>
<organism evidence="1 2">
    <name type="scientific">Morus notabilis</name>
    <dbReference type="NCBI Taxonomy" id="981085"/>
    <lineage>
        <taxon>Eukaryota</taxon>
        <taxon>Viridiplantae</taxon>
        <taxon>Streptophyta</taxon>
        <taxon>Embryophyta</taxon>
        <taxon>Tracheophyta</taxon>
        <taxon>Spermatophyta</taxon>
        <taxon>Magnoliopsida</taxon>
        <taxon>eudicotyledons</taxon>
        <taxon>Gunneridae</taxon>
        <taxon>Pentapetalae</taxon>
        <taxon>rosids</taxon>
        <taxon>fabids</taxon>
        <taxon>Rosales</taxon>
        <taxon>Moraceae</taxon>
        <taxon>Moreae</taxon>
        <taxon>Morus</taxon>
    </lineage>
</organism>
<name>W9QUB8_9ROSA</name>
<dbReference type="Proteomes" id="UP000030645">
    <property type="component" value="Unassembled WGS sequence"/>
</dbReference>
<evidence type="ECO:0000313" key="2">
    <source>
        <dbReference type="Proteomes" id="UP000030645"/>
    </source>
</evidence>
<keyword evidence="2" id="KW-1185">Reference proteome</keyword>
<accession>W9QUB8</accession>
<evidence type="ECO:0000313" key="1">
    <source>
        <dbReference type="EMBL" id="EXB38572.1"/>
    </source>
</evidence>